<accession>A0A0E0I4F9</accession>
<dbReference type="EnsemblPlants" id="ONIVA07G22850.1">
    <property type="protein sequence ID" value="ONIVA07G22850.1"/>
    <property type="gene ID" value="ONIVA07G22850"/>
</dbReference>
<evidence type="ECO:0000313" key="3">
    <source>
        <dbReference type="Proteomes" id="UP000006591"/>
    </source>
</evidence>
<sequence>MEIEGDEGDDGGEKQCRTADDIRIADCTVAAGGDGCQPWRILQVKIEKVAAVFTRLIITSLSQILSDRQDQQNKQGHACSEVRDTVCARHTQASASANSAATTNQQRTQQTSTAAGSSFPHSNSLAAAAAAARFLVACMHNCIEYAAAATEVDVMEKD</sequence>
<keyword evidence="3" id="KW-1185">Reference proteome</keyword>
<protein>
    <submittedName>
        <fullName evidence="2">Uncharacterized protein</fullName>
    </submittedName>
</protein>
<reference evidence="2" key="2">
    <citation type="submission" date="2018-04" db="EMBL/GenBank/DDBJ databases">
        <title>OnivRS2 (Oryza nivara Reference Sequence Version 2).</title>
        <authorList>
            <person name="Zhang J."/>
            <person name="Kudrna D."/>
            <person name="Lee S."/>
            <person name="Talag J."/>
            <person name="Rajasekar S."/>
            <person name="Welchert J."/>
            <person name="Hsing Y.-I."/>
            <person name="Wing R.A."/>
        </authorList>
    </citation>
    <scope>NUCLEOTIDE SEQUENCE [LARGE SCALE GENOMIC DNA]</scope>
    <source>
        <strain evidence="2">SL10</strain>
    </source>
</reference>
<feature type="compositionally biased region" description="Low complexity" evidence="1">
    <location>
        <begin position="94"/>
        <end position="118"/>
    </location>
</feature>
<dbReference type="Gramene" id="ONIVA07G22850.1">
    <property type="protein sequence ID" value="ONIVA07G22850.1"/>
    <property type="gene ID" value="ONIVA07G22850"/>
</dbReference>
<feature type="region of interest" description="Disordered" evidence="1">
    <location>
        <begin position="94"/>
        <end position="119"/>
    </location>
</feature>
<dbReference type="HOGENOM" id="CLU_1889158_0_0_1"/>
<reference evidence="2" key="1">
    <citation type="submission" date="2015-04" db="UniProtKB">
        <authorList>
            <consortium name="EnsemblPlants"/>
        </authorList>
    </citation>
    <scope>IDENTIFICATION</scope>
    <source>
        <strain evidence="2">SL10</strain>
    </source>
</reference>
<dbReference type="AlphaFoldDB" id="A0A0E0I4F9"/>
<proteinExistence type="predicted"/>
<evidence type="ECO:0000256" key="1">
    <source>
        <dbReference type="SAM" id="MobiDB-lite"/>
    </source>
</evidence>
<dbReference type="Proteomes" id="UP000006591">
    <property type="component" value="Chromosome 7"/>
</dbReference>
<evidence type="ECO:0000313" key="2">
    <source>
        <dbReference type="EnsemblPlants" id="ONIVA07G22850.1"/>
    </source>
</evidence>
<organism evidence="2">
    <name type="scientific">Oryza nivara</name>
    <name type="common">Indian wild rice</name>
    <name type="synonym">Oryza sativa f. spontanea</name>
    <dbReference type="NCBI Taxonomy" id="4536"/>
    <lineage>
        <taxon>Eukaryota</taxon>
        <taxon>Viridiplantae</taxon>
        <taxon>Streptophyta</taxon>
        <taxon>Embryophyta</taxon>
        <taxon>Tracheophyta</taxon>
        <taxon>Spermatophyta</taxon>
        <taxon>Magnoliopsida</taxon>
        <taxon>Liliopsida</taxon>
        <taxon>Poales</taxon>
        <taxon>Poaceae</taxon>
        <taxon>BOP clade</taxon>
        <taxon>Oryzoideae</taxon>
        <taxon>Oryzeae</taxon>
        <taxon>Oryzinae</taxon>
        <taxon>Oryza</taxon>
    </lineage>
</organism>
<name>A0A0E0I4F9_ORYNI</name>
<dbReference type="OMA" id="HNCIEYA"/>